<feature type="transmembrane region" description="Helical" evidence="7">
    <location>
        <begin position="136"/>
        <end position="157"/>
    </location>
</feature>
<evidence type="ECO:0000259" key="8">
    <source>
        <dbReference type="Pfam" id="PF20684"/>
    </source>
</evidence>
<dbReference type="InterPro" id="IPR049326">
    <property type="entry name" value="Rhodopsin_dom_fungi"/>
</dbReference>
<organism evidence="9 10">
    <name type="scientific">Patellaria atrata CBS 101060</name>
    <dbReference type="NCBI Taxonomy" id="1346257"/>
    <lineage>
        <taxon>Eukaryota</taxon>
        <taxon>Fungi</taxon>
        <taxon>Dikarya</taxon>
        <taxon>Ascomycota</taxon>
        <taxon>Pezizomycotina</taxon>
        <taxon>Dothideomycetes</taxon>
        <taxon>Dothideomycetes incertae sedis</taxon>
        <taxon>Patellariales</taxon>
        <taxon>Patellariaceae</taxon>
        <taxon>Patellaria</taxon>
    </lineage>
</organism>
<feature type="transmembrane region" description="Helical" evidence="7">
    <location>
        <begin position="23"/>
        <end position="45"/>
    </location>
</feature>
<dbReference type="AlphaFoldDB" id="A0A9P4VUM2"/>
<evidence type="ECO:0000256" key="1">
    <source>
        <dbReference type="ARBA" id="ARBA00004141"/>
    </source>
</evidence>
<gene>
    <name evidence="9" type="ORF">M501DRAFT_1054858</name>
</gene>
<evidence type="ECO:0000256" key="4">
    <source>
        <dbReference type="ARBA" id="ARBA00023136"/>
    </source>
</evidence>
<dbReference type="EMBL" id="MU006090">
    <property type="protein sequence ID" value="KAF2842127.1"/>
    <property type="molecule type" value="Genomic_DNA"/>
</dbReference>
<dbReference type="Proteomes" id="UP000799429">
    <property type="component" value="Unassembled WGS sequence"/>
</dbReference>
<feature type="domain" description="Rhodopsin" evidence="8">
    <location>
        <begin position="42"/>
        <end position="283"/>
    </location>
</feature>
<feature type="region of interest" description="Disordered" evidence="6">
    <location>
        <begin position="390"/>
        <end position="431"/>
    </location>
</feature>
<comment type="caution">
    <text evidence="9">The sequence shown here is derived from an EMBL/GenBank/DDBJ whole genome shotgun (WGS) entry which is preliminary data.</text>
</comment>
<accession>A0A9P4VUM2</accession>
<evidence type="ECO:0000256" key="6">
    <source>
        <dbReference type="SAM" id="MobiDB-lite"/>
    </source>
</evidence>
<feature type="transmembrane region" description="Helical" evidence="7">
    <location>
        <begin position="106"/>
        <end position="124"/>
    </location>
</feature>
<protein>
    <recommendedName>
        <fullName evidence="8">Rhodopsin domain-containing protein</fullName>
    </recommendedName>
</protein>
<proteinExistence type="inferred from homology"/>
<dbReference type="InterPro" id="IPR052337">
    <property type="entry name" value="SAT4-like"/>
</dbReference>
<dbReference type="GO" id="GO:0016020">
    <property type="term" value="C:membrane"/>
    <property type="evidence" value="ECO:0007669"/>
    <property type="project" value="UniProtKB-SubCell"/>
</dbReference>
<evidence type="ECO:0000256" key="2">
    <source>
        <dbReference type="ARBA" id="ARBA00022692"/>
    </source>
</evidence>
<evidence type="ECO:0000256" key="5">
    <source>
        <dbReference type="ARBA" id="ARBA00038359"/>
    </source>
</evidence>
<evidence type="ECO:0000313" key="9">
    <source>
        <dbReference type="EMBL" id="KAF2842127.1"/>
    </source>
</evidence>
<keyword evidence="3 7" id="KW-1133">Transmembrane helix</keyword>
<comment type="subcellular location">
    <subcellularLocation>
        <location evidence="1">Membrane</location>
        <topology evidence="1">Multi-pass membrane protein</topology>
    </subcellularLocation>
</comment>
<name>A0A9P4VUM2_9PEZI</name>
<dbReference type="PANTHER" id="PTHR33048">
    <property type="entry name" value="PTH11-LIKE INTEGRAL MEMBRANE PROTEIN (AFU_ORTHOLOGUE AFUA_5G11245)"/>
    <property type="match status" value="1"/>
</dbReference>
<comment type="similarity">
    <text evidence="5">Belongs to the SAT4 family.</text>
</comment>
<reference evidence="9" key="1">
    <citation type="journal article" date="2020" name="Stud. Mycol.">
        <title>101 Dothideomycetes genomes: a test case for predicting lifestyles and emergence of pathogens.</title>
        <authorList>
            <person name="Haridas S."/>
            <person name="Albert R."/>
            <person name="Binder M."/>
            <person name="Bloem J."/>
            <person name="Labutti K."/>
            <person name="Salamov A."/>
            <person name="Andreopoulos B."/>
            <person name="Baker S."/>
            <person name="Barry K."/>
            <person name="Bills G."/>
            <person name="Bluhm B."/>
            <person name="Cannon C."/>
            <person name="Castanera R."/>
            <person name="Culley D."/>
            <person name="Daum C."/>
            <person name="Ezra D."/>
            <person name="Gonzalez J."/>
            <person name="Henrissat B."/>
            <person name="Kuo A."/>
            <person name="Liang C."/>
            <person name="Lipzen A."/>
            <person name="Lutzoni F."/>
            <person name="Magnuson J."/>
            <person name="Mondo S."/>
            <person name="Nolan M."/>
            <person name="Ohm R."/>
            <person name="Pangilinan J."/>
            <person name="Park H.-J."/>
            <person name="Ramirez L."/>
            <person name="Alfaro M."/>
            <person name="Sun H."/>
            <person name="Tritt A."/>
            <person name="Yoshinaga Y."/>
            <person name="Zwiers L.-H."/>
            <person name="Turgeon B."/>
            <person name="Goodwin S."/>
            <person name="Spatafora J."/>
            <person name="Crous P."/>
            <person name="Grigoriev I."/>
        </authorList>
    </citation>
    <scope>NUCLEOTIDE SEQUENCE</scope>
    <source>
        <strain evidence="9">CBS 101060</strain>
    </source>
</reference>
<feature type="transmembrane region" description="Helical" evidence="7">
    <location>
        <begin position="57"/>
        <end position="75"/>
    </location>
</feature>
<evidence type="ECO:0000313" key="10">
    <source>
        <dbReference type="Proteomes" id="UP000799429"/>
    </source>
</evidence>
<dbReference type="OrthoDB" id="5429740at2759"/>
<dbReference type="Pfam" id="PF20684">
    <property type="entry name" value="Fung_rhodopsin"/>
    <property type="match status" value="1"/>
</dbReference>
<feature type="transmembrane region" description="Helical" evidence="7">
    <location>
        <begin position="177"/>
        <end position="202"/>
    </location>
</feature>
<keyword evidence="4 7" id="KW-0472">Membrane</keyword>
<keyword evidence="10" id="KW-1185">Reference proteome</keyword>
<dbReference type="PANTHER" id="PTHR33048:SF47">
    <property type="entry name" value="INTEGRAL MEMBRANE PROTEIN-RELATED"/>
    <property type="match status" value="1"/>
</dbReference>
<sequence length="431" mass="47890">MAPVPAIIRMPLSARSIGDHTDILARASVLFPLLSTFFVGTRLWVRKRPNVGLRGDDIWICISLLFSWAFFAMYFTTAEFIDSRAIAELPLPEVQNLIRRYLVQEMLYFAGLTSVKISIILFYLRSFGTTKKTRWLIMAMMMFVVAYAIARIFSTLFQCRPFSYFWDRTQPGTCVNYYALLFSHTIINMVTDVVLLAFPMPIVWQLHIPLRQKVAICGVFCVGGLACTSAIVRIWVIQKIFTEDVGSVLSDDAAPKLVLCGALEFNIGLISSCLPTLRTSLKRASRLLNFRASPKASQTASTPSPRLTLDTITQPGTVTLNAENGDRDDSMAVGTEIDRVGKGESRVEMVETPKLMTMERKIQMAKLNTKVTIQGAGELDLLETPITPGASTGAARDWEYKTRKQSAAQDALDGVREVDEGDEKSTVAGGR</sequence>
<evidence type="ECO:0000256" key="7">
    <source>
        <dbReference type="SAM" id="Phobius"/>
    </source>
</evidence>
<feature type="transmembrane region" description="Helical" evidence="7">
    <location>
        <begin position="214"/>
        <end position="236"/>
    </location>
</feature>
<keyword evidence="2 7" id="KW-0812">Transmembrane</keyword>
<evidence type="ECO:0000256" key="3">
    <source>
        <dbReference type="ARBA" id="ARBA00022989"/>
    </source>
</evidence>